<evidence type="ECO:0000313" key="1">
    <source>
        <dbReference type="EMBL" id="CAG8773435.1"/>
    </source>
</evidence>
<evidence type="ECO:0000313" key="2">
    <source>
        <dbReference type="Proteomes" id="UP000789920"/>
    </source>
</evidence>
<accession>A0ACA9R2B6</accession>
<sequence>GLNALSMSVNQEDLPPPSPHFGSTAIEIALKEMLASKDEVLDEIDKEIKSNDRKVIDLDEIKAQEAELVEEEKTSKRRLANRKQKLTARNNKIKKFKEEIEDLKKKDEERRAEFYRSVSPERRGKDSAHLNQPNPEIKKREKALKRLIEGDEKNLGQKELDNRVKELEDRARELNNLLKDLENLKNNIGQIQQGDKDDLFGQISKEELKSAKKALLDKINKLKNQGSVSFEDDIKELYDLCEEYKAKAEAAGKNEAKYNAYINKLLEKVKKKDNLAERKIKDLEIEKKELEAKLVAVEKKHPSVKDTLQKLHKRMDNSPKGSPTEKDPMMKMIDDDLQKFRIEYEEKMARQREENQKEVDGLKQQLAEANAQKAELEKQLAAKNKPEPEKGEKCNILNHASLENHIKDLKKEIEKKEELIDELLARDIDKG</sequence>
<gene>
    <name evidence="1" type="ORF">RPERSI_LOCUS16681</name>
</gene>
<name>A0ACA9R2B6_9GLOM</name>
<comment type="caution">
    <text evidence="1">The sequence shown here is derived from an EMBL/GenBank/DDBJ whole genome shotgun (WGS) entry which is preliminary data.</text>
</comment>
<feature type="non-terminal residue" evidence="1">
    <location>
        <position position="1"/>
    </location>
</feature>
<proteinExistence type="predicted"/>
<dbReference type="Proteomes" id="UP000789920">
    <property type="component" value="Unassembled WGS sequence"/>
</dbReference>
<dbReference type="EMBL" id="CAJVQC010041664">
    <property type="protein sequence ID" value="CAG8773435.1"/>
    <property type="molecule type" value="Genomic_DNA"/>
</dbReference>
<organism evidence="1 2">
    <name type="scientific">Racocetra persica</name>
    <dbReference type="NCBI Taxonomy" id="160502"/>
    <lineage>
        <taxon>Eukaryota</taxon>
        <taxon>Fungi</taxon>
        <taxon>Fungi incertae sedis</taxon>
        <taxon>Mucoromycota</taxon>
        <taxon>Glomeromycotina</taxon>
        <taxon>Glomeromycetes</taxon>
        <taxon>Diversisporales</taxon>
        <taxon>Gigasporaceae</taxon>
        <taxon>Racocetra</taxon>
    </lineage>
</organism>
<reference evidence="1" key="1">
    <citation type="submission" date="2021-06" db="EMBL/GenBank/DDBJ databases">
        <authorList>
            <person name="Kallberg Y."/>
            <person name="Tangrot J."/>
            <person name="Rosling A."/>
        </authorList>
    </citation>
    <scope>NUCLEOTIDE SEQUENCE</scope>
    <source>
        <strain evidence="1">MA461A</strain>
    </source>
</reference>
<protein>
    <submittedName>
        <fullName evidence="1">7688_t:CDS:1</fullName>
    </submittedName>
</protein>
<keyword evidence="2" id="KW-1185">Reference proteome</keyword>